<feature type="transmembrane region" description="Helical" evidence="1">
    <location>
        <begin position="372"/>
        <end position="397"/>
    </location>
</feature>
<dbReference type="AlphaFoldDB" id="A0A367ZQ73"/>
<reference evidence="2 3" key="1">
    <citation type="submission" date="2018-05" db="EMBL/GenBank/DDBJ databases">
        <title>A metagenomic window into the 2 km-deep terrestrial subsurface aquifer revealed taxonomically and functionally diverse microbial community comprising novel uncultured bacterial lineages.</title>
        <authorList>
            <person name="Kadnikov V.V."/>
            <person name="Mardanov A.V."/>
            <person name="Beletsky A.V."/>
            <person name="Banks D."/>
            <person name="Pimenov N.V."/>
            <person name="Frank Y.A."/>
            <person name="Karnachuk O.V."/>
            <person name="Ravin N.V."/>
        </authorList>
    </citation>
    <scope>NUCLEOTIDE SEQUENCE [LARGE SCALE GENOMIC DNA]</scope>
    <source>
        <strain evidence="2">BY5</strain>
    </source>
</reference>
<protein>
    <recommendedName>
        <fullName evidence="4">DUF1538 domain-containing protein</fullName>
    </recommendedName>
</protein>
<proteinExistence type="predicted"/>
<feature type="transmembrane region" description="Helical" evidence="1">
    <location>
        <begin position="566"/>
        <end position="586"/>
    </location>
</feature>
<feature type="transmembrane region" description="Helical" evidence="1">
    <location>
        <begin position="206"/>
        <end position="224"/>
    </location>
</feature>
<dbReference type="Proteomes" id="UP000252355">
    <property type="component" value="Unassembled WGS sequence"/>
</dbReference>
<keyword evidence="1" id="KW-0472">Membrane</keyword>
<feature type="transmembrane region" description="Helical" evidence="1">
    <location>
        <begin position="29"/>
        <end position="49"/>
    </location>
</feature>
<gene>
    <name evidence="2" type="ORF">OZSIB_4043</name>
</gene>
<evidence type="ECO:0000256" key="1">
    <source>
        <dbReference type="SAM" id="Phobius"/>
    </source>
</evidence>
<feature type="transmembrane region" description="Helical" evidence="1">
    <location>
        <begin position="92"/>
        <end position="111"/>
    </location>
</feature>
<feature type="transmembrane region" description="Helical" evidence="1">
    <location>
        <begin position="592"/>
        <end position="609"/>
    </location>
</feature>
<feature type="transmembrane region" description="Helical" evidence="1">
    <location>
        <begin position="168"/>
        <end position="186"/>
    </location>
</feature>
<accession>A0A367ZQ73</accession>
<evidence type="ECO:0008006" key="4">
    <source>
        <dbReference type="Google" id="ProtNLM"/>
    </source>
</evidence>
<dbReference type="Pfam" id="PF07556">
    <property type="entry name" value="DUF1538"/>
    <property type="match status" value="2"/>
</dbReference>
<feature type="transmembrane region" description="Helical" evidence="1">
    <location>
        <begin position="650"/>
        <end position="670"/>
    </location>
</feature>
<feature type="transmembrane region" description="Helical" evidence="1">
    <location>
        <begin position="409"/>
        <end position="431"/>
    </location>
</feature>
<name>A0A367ZQ73_9BACT</name>
<evidence type="ECO:0000313" key="2">
    <source>
        <dbReference type="EMBL" id="RCK79889.1"/>
    </source>
</evidence>
<feature type="transmembrane region" description="Helical" evidence="1">
    <location>
        <begin position="616"/>
        <end position="638"/>
    </location>
</feature>
<feature type="transmembrane region" description="Helical" evidence="1">
    <location>
        <begin position="236"/>
        <end position="258"/>
    </location>
</feature>
<organism evidence="2 3">
    <name type="scientific">Candidatus Ozemobacter sibiricus</name>
    <dbReference type="NCBI Taxonomy" id="2268124"/>
    <lineage>
        <taxon>Bacteria</taxon>
        <taxon>Candidatus Ozemobacteria</taxon>
        <taxon>Candidatus Ozemobacterales</taxon>
        <taxon>Candidatus Ozemobacteraceae</taxon>
        <taxon>Candidatus Ozemobacter</taxon>
    </lineage>
</organism>
<feature type="transmembrane region" description="Helical" evidence="1">
    <location>
        <begin position="515"/>
        <end position="537"/>
    </location>
</feature>
<sequence length="691" mass="72791">MKPIRIPPRAAVAMIWTYARQRLAEQARAVAFIVLYLVLFQLVVLQTVPKGAGRVAGGLGMVVVGLAFFLEGLFLGLMPLGERVGQQLPQRTTLPVILGFGLLLGVGATLAEPAIAALQTGGLTVTPWDAPLLYRLLETEPENLVIAVGAGVGVAVAAGMLRTWFGWSLKTLLFPTVGLVLGLSIFCTRDENLATIINLAWDTGGVTTGPVTVPLVLSLGIGVSRSMGHRQGTAEGFGIIALASLFPVLSVLLFAIALNHSTPRPASEAEFFAPANREAARRLVPTDEKLARLAFQRGSETARRALFPEATQHAAAIASLTMPAVRQALLGPLALEDWLLQRASPAEQALFKEALARQPDGLAHPAPALGGVVLSAAGMAVRAVVPLVALLLVVLVVILRDRPRRPDEVLLGIAFSWVGMTVLTSGIALGLGPLGDQVGRPLPRVFRSVPQEEGRLLLQPFDPAAVFPVYGRDGRAHPHFFLQNRAGEPVPVPFDPARFDPATGRYEHIVKRPPLFGPGLSLLGVALVFLFAFGMGYGSTMAEPALSALGRSVEELTVGTIKRGGVIQAVSLGVGLGLTVGVARILYHLPTVWLLVPAYGLLLVLTWLSEEDLTGFAWDAGGVTTGPVTVPLVLAMGLGIGNGLEVVDGFGIVAMASVFPIITMLLYGLLIRARQRQSVPGQAAGEAGHAG</sequence>
<keyword evidence="1" id="KW-0812">Transmembrane</keyword>
<comment type="caution">
    <text evidence="2">The sequence shown here is derived from an EMBL/GenBank/DDBJ whole genome shotgun (WGS) entry which is preliminary data.</text>
</comment>
<keyword evidence="1" id="KW-1133">Transmembrane helix</keyword>
<feature type="transmembrane region" description="Helical" evidence="1">
    <location>
        <begin position="144"/>
        <end position="161"/>
    </location>
</feature>
<feature type="transmembrane region" description="Helical" evidence="1">
    <location>
        <begin position="55"/>
        <end position="80"/>
    </location>
</feature>
<dbReference type="EMBL" id="QOQW01000010">
    <property type="protein sequence ID" value="RCK79889.1"/>
    <property type="molecule type" value="Genomic_DNA"/>
</dbReference>
<evidence type="ECO:0000313" key="3">
    <source>
        <dbReference type="Proteomes" id="UP000252355"/>
    </source>
</evidence>
<dbReference type="InterPro" id="IPR011435">
    <property type="entry name" value="UmpAB"/>
</dbReference>